<evidence type="ECO:0000313" key="2">
    <source>
        <dbReference type="EnsemblMetazoa" id="GAUT038249-PA"/>
    </source>
</evidence>
<feature type="compositionally biased region" description="Polar residues" evidence="1">
    <location>
        <begin position="67"/>
        <end position="84"/>
    </location>
</feature>
<protein>
    <submittedName>
        <fullName evidence="2">Uncharacterized protein</fullName>
    </submittedName>
</protein>
<evidence type="ECO:0000313" key="3">
    <source>
        <dbReference type="Proteomes" id="UP000078200"/>
    </source>
</evidence>
<dbReference type="AlphaFoldDB" id="A0A1A9VI60"/>
<feature type="region of interest" description="Disordered" evidence="1">
    <location>
        <begin position="22"/>
        <end position="53"/>
    </location>
</feature>
<organism evidence="2 3">
    <name type="scientific">Glossina austeni</name>
    <name type="common">Savannah tsetse fly</name>
    <dbReference type="NCBI Taxonomy" id="7395"/>
    <lineage>
        <taxon>Eukaryota</taxon>
        <taxon>Metazoa</taxon>
        <taxon>Ecdysozoa</taxon>
        <taxon>Arthropoda</taxon>
        <taxon>Hexapoda</taxon>
        <taxon>Insecta</taxon>
        <taxon>Pterygota</taxon>
        <taxon>Neoptera</taxon>
        <taxon>Endopterygota</taxon>
        <taxon>Diptera</taxon>
        <taxon>Brachycera</taxon>
        <taxon>Muscomorpha</taxon>
        <taxon>Hippoboscoidea</taxon>
        <taxon>Glossinidae</taxon>
        <taxon>Glossina</taxon>
    </lineage>
</organism>
<feature type="compositionally biased region" description="Basic residues" evidence="1">
    <location>
        <begin position="29"/>
        <end position="48"/>
    </location>
</feature>
<sequence>MIGYQLTTTTTTTITIRNICIPDDNNRSSPRKKIRQNKEKQKIKKKNSEHKIQTLPINKQLEGAVTKNQANTKAGEQTCSQSGKQAGRQACTASPSPSSSTTINFARQAMISCHIINADDSVVYNLKSYDRYKKKETVI</sequence>
<proteinExistence type="predicted"/>
<name>A0A1A9VI60_GLOAU</name>
<accession>A0A1A9VI60</accession>
<dbReference type="EnsemblMetazoa" id="GAUT038249-RA">
    <property type="protein sequence ID" value="GAUT038249-PA"/>
    <property type="gene ID" value="GAUT038249"/>
</dbReference>
<dbReference type="Proteomes" id="UP000078200">
    <property type="component" value="Unassembled WGS sequence"/>
</dbReference>
<dbReference type="VEuPathDB" id="VectorBase:GAUT038249"/>
<keyword evidence="3" id="KW-1185">Reference proteome</keyword>
<reference evidence="2" key="1">
    <citation type="submission" date="2020-05" db="UniProtKB">
        <authorList>
            <consortium name="EnsemblMetazoa"/>
        </authorList>
    </citation>
    <scope>IDENTIFICATION</scope>
    <source>
        <strain evidence="2">TTRI</strain>
    </source>
</reference>
<evidence type="ECO:0000256" key="1">
    <source>
        <dbReference type="SAM" id="MobiDB-lite"/>
    </source>
</evidence>
<feature type="region of interest" description="Disordered" evidence="1">
    <location>
        <begin position="67"/>
        <end position="101"/>
    </location>
</feature>